<feature type="transmembrane region" description="Helical" evidence="1">
    <location>
        <begin position="183"/>
        <end position="204"/>
    </location>
</feature>
<dbReference type="eggNOG" id="COG0671">
    <property type="taxonomic scope" value="Bacteria"/>
</dbReference>
<evidence type="ECO:0000313" key="3">
    <source>
        <dbReference type="EMBL" id="KRM13394.1"/>
    </source>
</evidence>
<dbReference type="AlphaFoldDB" id="A0A0R1W789"/>
<dbReference type="PANTHER" id="PTHR14969:SF13">
    <property type="entry name" value="AT30094P"/>
    <property type="match status" value="1"/>
</dbReference>
<feature type="transmembrane region" description="Helical" evidence="1">
    <location>
        <begin position="155"/>
        <end position="177"/>
    </location>
</feature>
<gene>
    <name evidence="3" type="ORF">FD16_GL000869</name>
</gene>
<organism evidence="3 4">
    <name type="scientific">Paucilactobacillus suebicus DSM 5007 = KCTC 3549</name>
    <dbReference type="NCBI Taxonomy" id="1423807"/>
    <lineage>
        <taxon>Bacteria</taxon>
        <taxon>Bacillati</taxon>
        <taxon>Bacillota</taxon>
        <taxon>Bacilli</taxon>
        <taxon>Lactobacillales</taxon>
        <taxon>Lactobacillaceae</taxon>
        <taxon>Paucilactobacillus</taxon>
    </lineage>
</organism>
<feature type="transmembrane region" description="Helical" evidence="1">
    <location>
        <begin position="128"/>
        <end position="148"/>
    </location>
</feature>
<dbReference type="STRING" id="1423807.FD16_GL000869"/>
<comment type="caution">
    <text evidence="3">The sequence shown here is derived from an EMBL/GenBank/DDBJ whole genome shotgun (WGS) entry which is preliminary data.</text>
</comment>
<feature type="transmembrane region" description="Helical" evidence="1">
    <location>
        <begin position="12"/>
        <end position="35"/>
    </location>
</feature>
<evidence type="ECO:0000313" key="4">
    <source>
        <dbReference type="Proteomes" id="UP000051820"/>
    </source>
</evidence>
<feature type="transmembrane region" description="Helical" evidence="1">
    <location>
        <begin position="88"/>
        <end position="108"/>
    </location>
</feature>
<dbReference type="CDD" id="cd03392">
    <property type="entry name" value="PAP2_like_2"/>
    <property type="match status" value="1"/>
</dbReference>
<feature type="transmembrane region" description="Helical" evidence="1">
    <location>
        <begin position="55"/>
        <end position="81"/>
    </location>
</feature>
<dbReference type="Proteomes" id="UP000051820">
    <property type="component" value="Unassembled WGS sequence"/>
</dbReference>
<dbReference type="PATRIC" id="fig|1423807.3.peg.882"/>
<accession>A0A0R1W789</accession>
<keyword evidence="1" id="KW-0472">Membrane</keyword>
<keyword evidence="4" id="KW-1185">Reference proteome</keyword>
<keyword evidence="1" id="KW-1133">Transmembrane helix</keyword>
<protein>
    <submittedName>
        <fullName evidence="3">Phosphatase</fullName>
    </submittedName>
</protein>
<dbReference type="SMART" id="SM00014">
    <property type="entry name" value="acidPPc"/>
    <property type="match status" value="1"/>
</dbReference>
<dbReference type="Gene3D" id="1.20.144.10">
    <property type="entry name" value="Phosphatidic acid phosphatase type 2/haloperoxidase"/>
    <property type="match status" value="2"/>
</dbReference>
<keyword evidence="1" id="KW-0812">Transmembrane</keyword>
<name>A0A0R1W789_9LACO</name>
<proteinExistence type="predicted"/>
<dbReference type="PANTHER" id="PTHR14969">
    <property type="entry name" value="SPHINGOSINE-1-PHOSPHATE PHOSPHOHYDROLASE"/>
    <property type="match status" value="1"/>
</dbReference>
<dbReference type="SUPFAM" id="SSF48317">
    <property type="entry name" value="Acid phosphatase/Vanadium-dependent haloperoxidase"/>
    <property type="match status" value="1"/>
</dbReference>
<feature type="domain" description="Phosphatidic acid phosphatase type 2/haloperoxidase" evidence="2">
    <location>
        <begin position="84"/>
        <end position="198"/>
    </location>
</feature>
<sequence length="219" mass="25023">MEREPERLRRFLVSGVIFLVIAALVFSNSVVLQLFDSLLQAFFTGTTTDFRTMLMKIVSFLGSPKMSIVYVIIIAFFLWGFKLKIPAIWAIATLISGDVVATIVKDVVKRARPSQHMAADNGYSFPSGHVFGFFLVASILFIIVIPNLKRAWVRLFWQIVLVLFILVLAISRVYLYAHYPSDVIGSMLLAYTWLQVCEWLYVWLAPIMKRWSFVANSDI</sequence>
<evidence type="ECO:0000259" key="2">
    <source>
        <dbReference type="SMART" id="SM00014"/>
    </source>
</evidence>
<dbReference type="EMBL" id="AZGF01000002">
    <property type="protein sequence ID" value="KRM13394.1"/>
    <property type="molecule type" value="Genomic_DNA"/>
</dbReference>
<evidence type="ECO:0000256" key="1">
    <source>
        <dbReference type="SAM" id="Phobius"/>
    </source>
</evidence>
<dbReference type="InterPro" id="IPR036938">
    <property type="entry name" value="PAP2/HPO_sf"/>
</dbReference>
<reference evidence="3 4" key="1">
    <citation type="journal article" date="2015" name="Genome Announc.">
        <title>Expanding the biotechnology potential of lactobacilli through comparative genomics of 213 strains and associated genera.</title>
        <authorList>
            <person name="Sun Z."/>
            <person name="Harris H.M."/>
            <person name="McCann A."/>
            <person name="Guo C."/>
            <person name="Argimon S."/>
            <person name="Zhang W."/>
            <person name="Yang X."/>
            <person name="Jeffery I.B."/>
            <person name="Cooney J.C."/>
            <person name="Kagawa T.F."/>
            <person name="Liu W."/>
            <person name="Song Y."/>
            <person name="Salvetti E."/>
            <person name="Wrobel A."/>
            <person name="Rasinkangas P."/>
            <person name="Parkhill J."/>
            <person name="Rea M.C."/>
            <person name="O'Sullivan O."/>
            <person name="Ritari J."/>
            <person name="Douillard F.P."/>
            <person name="Paul Ross R."/>
            <person name="Yang R."/>
            <person name="Briner A.E."/>
            <person name="Felis G.E."/>
            <person name="de Vos W.M."/>
            <person name="Barrangou R."/>
            <person name="Klaenhammer T.R."/>
            <person name="Caufield P.W."/>
            <person name="Cui Y."/>
            <person name="Zhang H."/>
            <person name="O'Toole P.W."/>
        </authorList>
    </citation>
    <scope>NUCLEOTIDE SEQUENCE [LARGE SCALE GENOMIC DNA]</scope>
    <source>
        <strain evidence="3 4">DSM 5007</strain>
    </source>
</reference>
<dbReference type="Pfam" id="PF01569">
    <property type="entry name" value="PAP2"/>
    <property type="match status" value="1"/>
</dbReference>
<dbReference type="InterPro" id="IPR000326">
    <property type="entry name" value="PAP2/HPO"/>
</dbReference>